<dbReference type="InterPro" id="IPR036412">
    <property type="entry name" value="HAD-like_sf"/>
</dbReference>
<dbReference type="RefSeq" id="WP_191766123.1">
    <property type="nucleotide sequence ID" value="NZ_JACSPM010000002.1"/>
</dbReference>
<comment type="cofactor">
    <cofactor evidence="1">
        <name>Mg(2+)</name>
        <dbReference type="ChEBI" id="CHEBI:18420"/>
    </cofactor>
</comment>
<dbReference type="Gene3D" id="3.40.50.1000">
    <property type="entry name" value="HAD superfamily/HAD-like"/>
    <property type="match status" value="1"/>
</dbReference>
<evidence type="ECO:0000313" key="7">
    <source>
        <dbReference type="Proteomes" id="UP000602532"/>
    </source>
</evidence>
<dbReference type="SFLD" id="SFLDS00003">
    <property type="entry name" value="Haloacid_Dehalogenase"/>
    <property type="match status" value="1"/>
</dbReference>
<accession>A0ABR8X2A6</accession>
<keyword evidence="5" id="KW-0119">Carbohydrate metabolism</keyword>
<evidence type="ECO:0000256" key="4">
    <source>
        <dbReference type="ARBA" id="ARBA00022842"/>
    </source>
</evidence>
<dbReference type="SUPFAM" id="SSF56784">
    <property type="entry name" value="HAD-like"/>
    <property type="match status" value="1"/>
</dbReference>
<sequence length="257" mass="26981">MVSTEALPDLSAYDAVLFDLDGVLTPTAEVHMHAWQTMFEALFAAWDITPPYTERDYFDHLDGKKRYDGVASLLRSRDVEVPWGDPSDPVTADTVCGIGNRKNVVFETVLRDEGIAPYPGSLALLDALAAAGTAVAVVSSSKNAEEVLAVAGIRDRFAVVMDGVIAERDHLASKPAPDVFVEAARMLDVDPARSAAVEDALSGVASAAAGGFSLVVGVDRGAGEQALTDAGAHVVVDDLSELVAAVTTPTRPEETTS</sequence>
<evidence type="ECO:0000256" key="5">
    <source>
        <dbReference type="ARBA" id="ARBA00023277"/>
    </source>
</evidence>
<dbReference type="InterPro" id="IPR051600">
    <property type="entry name" value="Beta-PGM-like"/>
</dbReference>
<organism evidence="6 7">
    <name type="scientific">Microbacterium gallinarum</name>
    <dbReference type="NCBI Taxonomy" id="2762209"/>
    <lineage>
        <taxon>Bacteria</taxon>
        <taxon>Bacillati</taxon>
        <taxon>Actinomycetota</taxon>
        <taxon>Actinomycetes</taxon>
        <taxon>Micrococcales</taxon>
        <taxon>Microbacteriaceae</taxon>
        <taxon>Microbacterium</taxon>
    </lineage>
</organism>
<dbReference type="InterPro" id="IPR023214">
    <property type="entry name" value="HAD_sf"/>
</dbReference>
<dbReference type="PANTHER" id="PTHR46193">
    <property type="entry name" value="6-PHOSPHOGLUCONATE PHOSPHATASE"/>
    <property type="match status" value="1"/>
</dbReference>
<dbReference type="PANTHER" id="PTHR46193:SF18">
    <property type="entry name" value="HEXITOL PHOSPHATASE B"/>
    <property type="match status" value="1"/>
</dbReference>
<comment type="caution">
    <text evidence="6">The sequence shown here is derived from an EMBL/GenBank/DDBJ whole genome shotgun (WGS) entry which is preliminary data.</text>
</comment>
<dbReference type="InterPro" id="IPR006439">
    <property type="entry name" value="HAD-SF_hydro_IA"/>
</dbReference>
<dbReference type="Gene3D" id="1.10.150.240">
    <property type="entry name" value="Putative phosphatase, domain 2"/>
    <property type="match status" value="1"/>
</dbReference>
<keyword evidence="3" id="KW-0479">Metal-binding</keyword>
<dbReference type="NCBIfam" id="TIGR01509">
    <property type="entry name" value="HAD-SF-IA-v3"/>
    <property type="match status" value="1"/>
</dbReference>
<evidence type="ECO:0000256" key="1">
    <source>
        <dbReference type="ARBA" id="ARBA00001946"/>
    </source>
</evidence>
<gene>
    <name evidence="6" type="ORF">H9622_07520</name>
</gene>
<keyword evidence="6" id="KW-0378">Hydrolase</keyword>
<protein>
    <submittedName>
        <fullName evidence="6">HAD-IA family hydrolase</fullName>
    </submittedName>
</protein>
<dbReference type="Pfam" id="PF00702">
    <property type="entry name" value="Hydrolase"/>
    <property type="match status" value="1"/>
</dbReference>
<dbReference type="SFLD" id="SFLDG01129">
    <property type="entry name" value="C1.5:_HAD__Beta-PGM__Phosphata"/>
    <property type="match status" value="1"/>
</dbReference>
<comment type="similarity">
    <text evidence="2">Belongs to the HAD-like hydrolase superfamily. CbbY/CbbZ/Gph/YieH family.</text>
</comment>
<evidence type="ECO:0000256" key="2">
    <source>
        <dbReference type="ARBA" id="ARBA00006171"/>
    </source>
</evidence>
<dbReference type="GO" id="GO:0016787">
    <property type="term" value="F:hydrolase activity"/>
    <property type="evidence" value="ECO:0007669"/>
    <property type="project" value="UniProtKB-KW"/>
</dbReference>
<name>A0ABR8X2A6_9MICO</name>
<dbReference type="Proteomes" id="UP000602532">
    <property type="component" value="Unassembled WGS sequence"/>
</dbReference>
<keyword evidence="7" id="KW-1185">Reference proteome</keyword>
<reference evidence="6 7" key="1">
    <citation type="submission" date="2020-08" db="EMBL/GenBank/DDBJ databases">
        <title>A Genomic Blueprint of the Chicken Gut Microbiome.</title>
        <authorList>
            <person name="Gilroy R."/>
            <person name="Ravi A."/>
            <person name="Getino M."/>
            <person name="Pursley I."/>
            <person name="Horton D.L."/>
            <person name="Alikhan N.-F."/>
            <person name="Baker D."/>
            <person name="Gharbi K."/>
            <person name="Hall N."/>
            <person name="Watson M."/>
            <person name="Adriaenssens E.M."/>
            <person name="Foster-Nyarko E."/>
            <person name="Jarju S."/>
            <person name="Secka A."/>
            <person name="Antonio M."/>
            <person name="Oren A."/>
            <person name="Chaudhuri R."/>
            <person name="La Ragione R.M."/>
            <person name="Hildebrand F."/>
            <person name="Pallen M.J."/>
        </authorList>
    </citation>
    <scope>NUCLEOTIDE SEQUENCE [LARGE SCALE GENOMIC DNA]</scope>
    <source>
        <strain evidence="6 7">Sa1CUA4</strain>
    </source>
</reference>
<keyword evidence="4" id="KW-0460">Magnesium</keyword>
<proteinExistence type="inferred from homology"/>
<evidence type="ECO:0000313" key="6">
    <source>
        <dbReference type="EMBL" id="MBD8023438.1"/>
    </source>
</evidence>
<dbReference type="EMBL" id="JACSPM010000002">
    <property type="protein sequence ID" value="MBD8023438.1"/>
    <property type="molecule type" value="Genomic_DNA"/>
</dbReference>
<dbReference type="InterPro" id="IPR023198">
    <property type="entry name" value="PGP-like_dom2"/>
</dbReference>
<evidence type="ECO:0000256" key="3">
    <source>
        <dbReference type="ARBA" id="ARBA00022723"/>
    </source>
</evidence>